<dbReference type="InterPro" id="IPR051807">
    <property type="entry name" value="Sec-metab_biosynth-assoc"/>
</dbReference>
<dbReference type="NCBIfam" id="NF008473">
    <property type="entry name" value="PRK11370.1"/>
    <property type="match status" value="1"/>
</dbReference>
<name>A0A0C5J9E6_9PROT</name>
<dbReference type="InterPro" id="IPR011008">
    <property type="entry name" value="Dimeric_a/b-barrel"/>
</dbReference>
<dbReference type="KEGG" id="rbu:PG1C_07750"/>
<accession>A0A0C5J9E6</accession>
<dbReference type="InterPro" id="IPR005545">
    <property type="entry name" value="YCII"/>
</dbReference>
<feature type="domain" description="YCII-related" evidence="2">
    <location>
        <begin position="1"/>
        <end position="96"/>
    </location>
</feature>
<sequence length="102" mass="11068">MLYVIMAYDAPNSAEPRRTAHAAHMAHLDKIEAAGDKIVLAGPCLAKDSPDRQIAGFFGSLIIAEFDSLAAAQEWSDTDPFVTAGVFEKVIVKPFRQVIPKP</sequence>
<reference evidence="3 4" key="1">
    <citation type="journal article" date="2015" name="Genome Announc.">
        <title>Complete Genome Sequence of a Novel Bacterium within the Family Rhodocyclaceae That Degrades Polycyclic Aromatic Hydrocarbons.</title>
        <authorList>
            <person name="Singleton D.R."/>
            <person name="Dickey A.N."/>
            <person name="Scholl E.H."/>
            <person name="Wright F.A."/>
            <person name="Aitken M.D."/>
        </authorList>
    </citation>
    <scope>NUCLEOTIDE SEQUENCE [LARGE SCALE GENOMIC DNA]</scope>
    <source>
        <strain evidence="4">PG1-Ca6</strain>
    </source>
</reference>
<gene>
    <name evidence="3" type="ORF">PG1C_07750</name>
</gene>
<comment type="similarity">
    <text evidence="1">Belongs to the YciI family.</text>
</comment>
<organism evidence="3 4">
    <name type="scientific">Rugosibacter aromaticivorans</name>
    <dbReference type="NCBI Taxonomy" id="1565605"/>
    <lineage>
        <taxon>Bacteria</taxon>
        <taxon>Pseudomonadati</taxon>
        <taxon>Pseudomonadota</taxon>
        <taxon>Betaproteobacteria</taxon>
        <taxon>Nitrosomonadales</taxon>
        <taxon>Sterolibacteriaceae</taxon>
        <taxon>Rugosibacter</taxon>
    </lineage>
</organism>
<dbReference type="AlphaFoldDB" id="A0A0C5J9E6"/>
<evidence type="ECO:0000256" key="1">
    <source>
        <dbReference type="ARBA" id="ARBA00007689"/>
    </source>
</evidence>
<keyword evidence="4" id="KW-1185">Reference proteome</keyword>
<dbReference type="Pfam" id="PF03795">
    <property type="entry name" value="YCII"/>
    <property type="match status" value="1"/>
</dbReference>
<dbReference type="EMBL" id="CP010554">
    <property type="protein sequence ID" value="AJP48383.1"/>
    <property type="molecule type" value="Genomic_DNA"/>
</dbReference>
<dbReference type="Proteomes" id="UP000061603">
    <property type="component" value="Chromosome"/>
</dbReference>
<dbReference type="PANTHER" id="PTHR33606:SF3">
    <property type="entry name" value="PROTEIN YCII"/>
    <property type="match status" value="1"/>
</dbReference>
<dbReference type="Gene3D" id="3.30.70.1060">
    <property type="entry name" value="Dimeric alpha+beta barrel"/>
    <property type="match status" value="1"/>
</dbReference>
<dbReference type="PANTHER" id="PTHR33606">
    <property type="entry name" value="PROTEIN YCII"/>
    <property type="match status" value="1"/>
</dbReference>
<evidence type="ECO:0000313" key="3">
    <source>
        <dbReference type="EMBL" id="AJP48383.1"/>
    </source>
</evidence>
<dbReference type="HOGENOM" id="CLU_110355_3_0_4"/>
<dbReference type="RefSeq" id="WP_202634285.1">
    <property type="nucleotide sequence ID" value="NZ_CP010554.1"/>
</dbReference>
<protein>
    <recommendedName>
        <fullName evidence="2">YCII-related domain-containing protein</fullName>
    </recommendedName>
</protein>
<proteinExistence type="inferred from homology"/>
<dbReference type="SUPFAM" id="SSF54909">
    <property type="entry name" value="Dimeric alpha+beta barrel"/>
    <property type="match status" value="1"/>
</dbReference>
<evidence type="ECO:0000259" key="2">
    <source>
        <dbReference type="Pfam" id="PF03795"/>
    </source>
</evidence>
<dbReference type="STRING" id="1565605.PG1C_07750"/>
<evidence type="ECO:0000313" key="4">
    <source>
        <dbReference type="Proteomes" id="UP000061603"/>
    </source>
</evidence>